<dbReference type="Proteomes" id="UP001381693">
    <property type="component" value="Unassembled WGS sequence"/>
</dbReference>
<dbReference type="PANTHER" id="PTHR16011">
    <property type="entry name" value="IFT57/HIPPI"/>
    <property type="match status" value="1"/>
</dbReference>
<dbReference type="InterPro" id="IPR019530">
    <property type="entry name" value="Intra-flagellar_transport_57"/>
</dbReference>
<comment type="caution">
    <text evidence="6">The sequence shown here is derived from an EMBL/GenBank/DDBJ whole genome shotgun (WGS) entry which is preliminary data.</text>
</comment>
<name>A0AAN9ABU5_HALRR</name>
<reference evidence="6 7" key="1">
    <citation type="submission" date="2023-11" db="EMBL/GenBank/DDBJ databases">
        <title>Halocaridina rubra genome assembly.</title>
        <authorList>
            <person name="Smith C."/>
        </authorList>
    </citation>
    <scope>NUCLEOTIDE SEQUENCE [LARGE SCALE GENOMIC DNA]</scope>
    <source>
        <strain evidence="6">EP-1</strain>
        <tissue evidence="6">Whole</tissue>
    </source>
</reference>
<dbReference type="GO" id="GO:0005794">
    <property type="term" value="C:Golgi apparatus"/>
    <property type="evidence" value="ECO:0007669"/>
    <property type="project" value="TreeGrafter"/>
</dbReference>
<evidence type="ECO:0000256" key="5">
    <source>
        <dbReference type="SAM" id="Coils"/>
    </source>
</evidence>
<evidence type="ECO:0000256" key="1">
    <source>
        <dbReference type="ARBA" id="ARBA00004138"/>
    </source>
</evidence>
<keyword evidence="7" id="KW-1185">Reference proteome</keyword>
<keyword evidence="4" id="KW-0966">Cell projection</keyword>
<keyword evidence="3" id="KW-0969">Cilium</keyword>
<protein>
    <submittedName>
        <fullName evidence="6">Intraflagellar transport protein 57</fullName>
    </submittedName>
</protein>
<dbReference type="GO" id="GO:1905515">
    <property type="term" value="P:non-motile cilium assembly"/>
    <property type="evidence" value="ECO:0007669"/>
    <property type="project" value="TreeGrafter"/>
</dbReference>
<accession>A0AAN9ABU5</accession>
<dbReference type="AlphaFoldDB" id="A0AAN9ABU5"/>
<dbReference type="PANTHER" id="PTHR16011:SF0">
    <property type="entry name" value="INTRAFLAGELLAR TRANSPORT PROTEIN 57 HOMOLOG"/>
    <property type="match status" value="1"/>
</dbReference>
<evidence type="ECO:0000256" key="2">
    <source>
        <dbReference type="ARBA" id="ARBA00009415"/>
    </source>
</evidence>
<gene>
    <name evidence="6" type="primary">IFT57_1</name>
    <name evidence="6" type="ORF">SK128_000207</name>
</gene>
<keyword evidence="5" id="KW-0175">Coiled coil</keyword>
<evidence type="ECO:0000256" key="4">
    <source>
        <dbReference type="ARBA" id="ARBA00023273"/>
    </source>
</evidence>
<comment type="subcellular location">
    <subcellularLocation>
        <location evidence="1">Cell projection</location>
        <location evidence="1">Cilium</location>
    </subcellularLocation>
</comment>
<dbReference type="EMBL" id="JAXCGZ010004003">
    <property type="protein sequence ID" value="KAK7082478.1"/>
    <property type="molecule type" value="Genomic_DNA"/>
</dbReference>
<dbReference type="GO" id="GO:0005929">
    <property type="term" value="C:cilium"/>
    <property type="evidence" value="ECO:0007669"/>
    <property type="project" value="UniProtKB-SubCell"/>
</dbReference>
<comment type="similarity">
    <text evidence="2">Belongs to the IFT57 family.</text>
</comment>
<dbReference type="GO" id="GO:0042073">
    <property type="term" value="P:intraciliary transport"/>
    <property type="evidence" value="ECO:0007669"/>
    <property type="project" value="TreeGrafter"/>
</dbReference>
<proteinExistence type="inferred from homology"/>
<sequence>MSARRGPEEEGDELDGGPGLAYMPFVVMDDFLDKLKLLGYDKDFLIDLKMKPLNRHYFAIATNPGEQFYLFTSLSAWLIRKSGKQMEQPQEYDDPNSTISSILDHLRQLGVTVDFPPSKLKAGCGEHAIFVLDRLADFALKNALFAWKKPVYPDEAAGGENGEGEDEAELTLDKVEEDMMAEYEDEEEEEEENILRIDDLKDLTKTVRNCRLFATWMLGITTLSKSIDSVARCLNQYCQYYSLSSTPLEFPESVSSDATAGGK</sequence>
<dbReference type="GO" id="GO:0005815">
    <property type="term" value="C:microtubule organizing center"/>
    <property type="evidence" value="ECO:0007669"/>
    <property type="project" value="TreeGrafter"/>
</dbReference>
<dbReference type="GO" id="GO:0030992">
    <property type="term" value="C:intraciliary transport particle B"/>
    <property type="evidence" value="ECO:0007669"/>
    <property type="project" value="TreeGrafter"/>
</dbReference>
<evidence type="ECO:0000313" key="6">
    <source>
        <dbReference type="EMBL" id="KAK7082478.1"/>
    </source>
</evidence>
<dbReference type="Pfam" id="PF10498">
    <property type="entry name" value="IFT57"/>
    <property type="match status" value="1"/>
</dbReference>
<evidence type="ECO:0000313" key="7">
    <source>
        <dbReference type="Proteomes" id="UP001381693"/>
    </source>
</evidence>
<evidence type="ECO:0000256" key="3">
    <source>
        <dbReference type="ARBA" id="ARBA00023069"/>
    </source>
</evidence>
<feature type="coiled-coil region" evidence="5">
    <location>
        <begin position="172"/>
        <end position="203"/>
    </location>
</feature>
<organism evidence="6 7">
    <name type="scientific">Halocaridina rubra</name>
    <name type="common">Hawaiian red shrimp</name>
    <dbReference type="NCBI Taxonomy" id="373956"/>
    <lineage>
        <taxon>Eukaryota</taxon>
        <taxon>Metazoa</taxon>
        <taxon>Ecdysozoa</taxon>
        <taxon>Arthropoda</taxon>
        <taxon>Crustacea</taxon>
        <taxon>Multicrustacea</taxon>
        <taxon>Malacostraca</taxon>
        <taxon>Eumalacostraca</taxon>
        <taxon>Eucarida</taxon>
        <taxon>Decapoda</taxon>
        <taxon>Pleocyemata</taxon>
        <taxon>Caridea</taxon>
        <taxon>Atyoidea</taxon>
        <taxon>Atyidae</taxon>
        <taxon>Halocaridina</taxon>
    </lineage>
</organism>